<evidence type="ECO:0000256" key="1">
    <source>
        <dbReference type="ARBA" id="ARBA00000085"/>
    </source>
</evidence>
<feature type="domain" description="Histidine kinase" evidence="12">
    <location>
        <begin position="237"/>
        <end position="443"/>
    </location>
</feature>
<evidence type="ECO:0000256" key="9">
    <source>
        <dbReference type="ARBA" id="ARBA00023012"/>
    </source>
</evidence>
<dbReference type="EMBL" id="CCSF01000001">
    <property type="protein sequence ID" value="CDZ92943.1"/>
    <property type="molecule type" value="Genomic_DNA"/>
</dbReference>
<evidence type="ECO:0000256" key="8">
    <source>
        <dbReference type="ARBA" id="ARBA00022989"/>
    </source>
</evidence>
<evidence type="ECO:0000259" key="12">
    <source>
        <dbReference type="PROSITE" id="PS50109"/>
    </source>
</evidence>
<keyword evidence="10 11" id="KW-0472">Membrane</keyword>
<dbReference type="RefSeq" id="WP_037021695.1">
    <property type="nucleotide sequence ID" value="NZ_CCSF01000001.1"/>
</dbReference>
<dbReference type="Pfam" id="PF16750">
    <property type="entry name" value="HK_sensor"/>
    <property type="match status" value="1"/>
</dbReference>
<dbReference type="InterPro" id="IPR003660">
    <property type="entry name" value="HAMP_dom"/>
</dbReference>
<dbReference type="Gene3D" id="6.10.340.10">
    <property type="match status" value="1"/>
</dbReference>
<dbReference type="Gene3D" id="1.10.287.130">
    <property type="match status" value="1"/>
</dbReference>
<keyword evidence="6 11" id="KW-0812">Transmembrane</keyword>
<dbReference type="Proteomes" id="UP000053902">
    <property type="component" value="Unassembled WGS sequence"/>
</dbReference>
<dbReference type="SMART" id="SM00388">
    <property type="entry name" value="HisKA"/>
    <property type="match status" value="1"/>
</dbReference>
<evidence type="ECO:0000256" key="6">
    <source>
        <dbReference type="ARBA" id="ARBA00022692"/>
    </source>
</evidence>
<evidence type="ECO:0000256" key="4">
    <source>
        <dbReference type="ARBA" id="ARBA00022553"/>
    </source>
</evidence>
<evidence type="ECO:0000259" key="13">
    <source>
        <dbReference type="PROSITE" id="PS50885"/>
    </source>
</evidence>
<comment type="catalytic activity">
    <reaction evidence="1">
        <text>ATP + protein L-histidine = ADP + protein N-phospho-L-histidine.</text>
        <dbReference type="EC" id="2.7.13.3"/>
    </reaction>
</comment>
<dbReference type="PROSITE" id="PS50109">
    <property type="entry name" value="HIS_KIN"/>
    <property type="match status" value="1"/>
</dbReference>
<proteinExistence type="predicted"/>
<accession>A0A078LJQ1</accession>
<protein>
    <recommendedName>
        <fullName evidence="3">histidine kinase</fullName>
        <ecNumber evidence="3">2.7.13.3</ecNumber>
    </recommendedName>
</protein>
<dbReference type="Pfam" id="PF00672">
    <property type="entry name" value="HAMP"/>
    <property type="match status" value="1"/>
</dbReference>
<dbReference type="InterPro" id="IPR003661">
    <property type="entry name" value="HisK_dim/P_dom"/>
</dbReference>
<sequence length="443" mass="49925">MPNRHSLFWRLALLVASFCLAMIWVSDQVDRQVAYRSSFLSPQALETLQGYAEQAHAAVRQGPAAVDRWIAAQQRKEPGVVLVLDAHQQSLGTRQPDDRERNLLRFARPYDRPMSRRAGPRPLVYLDLDERGNQLVIQLPEHLSPWDHRALLVAVSVYLPPVVLSVLFGWLLYRLLISPLDRLRRQANALRGNRLGSLLPASLTHRNDELGELGRSLEYLTQRLNDSIRQQQQLLRDLSHELRTPLSRLRVACESELPRDVLCERVEREVSGMQRLVDGTLNLAWLDSEQPQLECTPVDIESLWNLICEDACFESGWPRERLASDIPPDCLVLGNLNALAQALENVLRNAIRHSPADGTVKLTAHREGAQWRLSVDDQGPGVPQDKLDVMFRPFSRLSAARPGGDGFGLGLAIAQRVIALQGGRIWAENLHPGLRVNLVLQDV</sequence>
<dbReference type="InterPro" id="IPR050428">
    <property type="entry name" value="TCS_sensor_his_kinase"/>
</dbReference>
<dbReference type="InterPro" id="IPR031930">
    <property type="entry name" value="HK_sensor"/>
</dbReference>
<dbReference type="Pfam" id="PF00512">
    <property type="entry name" value="HisKA"/>
    <property type="match status" value="1"/>
</dbReference>
<comment type="subcellular location">
    <subcellularLocation>
        <location evidence="2">Membrane</location>
        <topology evidence="2">Multi-pass membrane protein</topology>
    </subcellularLocation>
</comment>
<dbReference type="Gene3D" id="3.30.565.10">
    <property type="entry name" value="Histidine kinase-like ATPase, C-terminal domain"/>
    <property type="match status" value="1"/>
</dbReference>
<dbReference type="PANTHER" id="PTHR45436">
    <property type="entry name" value="SENSOR HISTIDINE KINASE YKOH"/>
    <property type="match status" value="1"/>
</dbReference>
<dbReference type="InterPro" id="IPR005467">
    <property type="entry name" value="His_kinase_dom"/>
</dbReference>
<dbReference type="OrthoDB" id="9804645at2"/>
<dbReference type="InterPro" id="IPR038428">
    <property type="entry name" value="HK_sensor_dom_sf"/>
</dbReference>
<dbReference type="PROSITE" id="PS50885">
    <property type="entry name" value="HAMP"/>
    <property type="match status" value="1"/>
</dbReference>
<dbReference type="eggNOG" id="COG2205">
    <property type="taxonomic scope" value="Bacteria"/>
</dbReference>
<dbReference type="SMART" id="SM00387">
    <property type="entry name" value="HATPase_c"/>
    <property type="match status" value="1"/>
</dbReference>
<dbReference type="STRING" id="1499686.BN1079_00218"/>
<feature type="transmembrane region" description="Helical" evidence="11">
    <location>
        <begin position="7"/>
        <end position="25"/>
    </location>
</feature>
<keyword evidence="15" id="KW-1185">Reference proteome</keyword>
<evidence type="ECO:0000313" key="14">
    <source>
        <dbReference type="EMBL" id="CDZ92943.1"/>
    </source>
</evidence>
<dbReference type="InterPro" id="IPR004358">
    <property type="entry name" value="Sig_transdc_His_kin-like_C"/>
</dbReference>
<keyword evidence="5" id="KW-0808">Transferase</keyword>
<evidence type="ECO:0000256" key="11">
    <source>
        <dbReference type="SAM" id="Phobius"/>
    </source>
</evidence>
<gene>
    <name evidence="14" type="ORF">BN1079_00218</name>
</gene>
<dbReference type="PANTHER" id="PTHR45436:SF15">
    <property type="entry name" value="SENSOR HISTIDINE KINASE CUSS"/>
    <property type="match status" value="1"/>
</dbReference>
<dbReference type="InterPro" id="IPR036097">
    <property type="entry name" value="HisK_dim/P_sf"/>
</dbReference>
<dbReference type="SUPFAM" id="SSF158472">
    <property type="entry name" value="HAMP domain-like"/>
    <property type="match status" value="1"/>
</dbReference>
<dbReference type="CDD" id="cd06225">
    <property type="entry name" value="HAMP"/>
    <property type="match status" value="1"/>
</dbReference>
<dbReference type="SUPFAM" id="SSF47384">
    <property type="entry name" value="Homodimeric domain of signal transducing histidine kinase"/>
    <property type="match status" value="1"/>
</dbReference>
<keyword evidence="7 14" id="KW-0418">Kinase</keyword>
<dbReference type="Pfam" id="PF02518">
    <property type="entry name" value="HATPase_c"/>
    <property type="match status" value="1"/>
</dbReference>
<evidence type="ECO:0000256" key="3">
    <source>
        <dbReference type="ARBA" id="ARBA00012438"/>
    </source>
</evidence>
<feature type="domain" description="HAMP" evidence="13">
    <location>
        <begin position="174"/>
        <end position="229"/>
    </location>
</feature>
<evidence type="ECO:0000256" key="10">
    <source>
        <dbReference type="ARBA" id="ARBA00023136"/>
    </source>
</evidence>
<dbReference type="HOGENOM" id="CLU_000445_89_27_6"/>
<dbReference type="AlphaFoldDB" id="A0A078LJQ1"/>
<dbReference type="InterPro" id="IPR003594">
    <property type="entry name" value="HATPase_dom"/>
</dbReference>
<dbReference type="SMART" id="SM00304">
    <property type="entry name" value="HAMP"/>
    <property type="match status" value="1"/>
</dbReference>
<dbReference type="EC" id="2.7.13.3" evidence="3"/>
<evidence type="ECO:0000256" key="2">
    <source>
        <dbReference type="ARBA" id="ARBA00004141"/>
    </source>
</evidence>
<name>A0A078LJQ1_9PSED</name>
<feature type="transmembrane region" description="Helical" evidence="11">
    <location>
        <begin position="150"/>
        <end position="176"/>
    </location>
</feature>
<dbReference type="Gene3D" id="3.30.450.170">
    <property type="entry name" value="Two-component histidine kinase, sensor domain"/>
    <property type="match status" value="1"/>
</dbReference>
<evidence type="ECO:0000313" key="15">
    <source>
        <dbReference type="Proteomes" id="UP000053902"/>
    </source>
</evidence>
<dbReference type="GO" id="GO:0000155">
    <property type="term" value="F:phosphorelay sensor kinase activity"/>
    <property type="evidence" value="ECO:0007669"/>
    <property type="project" value="InterPro"/>
</dbReference>
<keyword evidence="9" id="KW-0902">Two-component regulatory system</keyword>
<organism evidence="14 15">
    <name type="scientific">Pseudomonas saudiphocaensis</name>
    <dbReference type="NCBI Taxonomy" id="1499686"/>
    <lineage>
        <taxon>Bacteria</taxon>
        <taxon>Pseudomonadati</taxon>
        <taxon>Pseudomonadota</taxon>
        <taxon>Gammaproteobacteria</taxon>
        <taxon>Pseudomonadales</taxon>
        <taxon>Pseudomonadaceae</taxon>
        <taxon>Pseudomonas</taxon>
    </lineage>
</organism>
<evidence type="ECO:0000256" key="5">
    <source>
        <dbReference type="ARBA" id="ARBA00022679"/>
    </source>
</evidence>
<dbReference type="CDD" id="cd00082">
    <property type="entry name" value="HisKA"/>
    <property type="match status" value="1"/>
</dbReference>
<evidence type="ECO:0000256" key="7">
    <source>
        <dbReference type="ARBA" id="ARBA00022777"/>
    </source>
</evidence>
<keyword evidence="4" id="KW-0597">Phosphoprotein</keyword>
<dbReference type="PRINTS" id="PR00344">
    <property type="entry name" value="BCTRLSENSOR"/>
</dbReference>
<keyword evidence="8 11" id="KW-1133">Transmembrane helix</keyword>
<reference evidence="14 15" key="1">
    <citation type="submission" date="2014-07" db="EMBL/GenBank/DDBJ databases">
        <authorList>
            <person name="Urmite Genomes Urmite Genomes"/>
        </authorList>
    </citation>
    <scope>NUCLEOTIDE SEQUENCE [LARGE SCALE GENOMIC DNA]</scope>
    <source>
        <strain evidence="14 15">20_BN</strain>
    </source>
</reference>
<dbReference type="SUPFAM" id="SSF55874">
    <property type="entry name" value="ATPase domain of HSP90 chaperone/DNA topoisomerase II/histidine kinase"/>
    <property type="match status" value="1"/>
</dbReference>
<dbReference type="GO" id="GO:0005886">
    <property type="term" value="C:plasma membrane"/>
    <property type="evidence" value="ECO:0007669"/>
    <property type="project" value="TreeGrafter"/>
</dbReference>
<dbReference type="InterPro" id="IPR036890">
    <property type="entry name" value="HATPase_C_sf"/>
</dbReference>